<dbReference type="Gene3D" id="2.170.130.10">
    <property type="entry name" value="TonB-dependent receptor, plug domain"/>
    <property type="match status" value="1"/>
</dbReference>
<evidence type="ECO:0000256" key="1">
    <source>
        <dbReference type="ARBA" id="ARBA00004571"/>
    </source>
</evidence>
<dbReference type="InterPro" id="IPR000531">
    <property type="entry name" value="Beta-barrel_TonB"/>
</dbReference>
<protein>
    <submittedName>
        <fullName evidence="15">TonB-dependent receptor</fullName>
    </submittedName>
</protein>
<keyword evidence="5 12" id="KW-0732">Signal</keyword>
<comment type="caution">
    <text evidence="15">The sequence shown here is derived from an EMBL/GenBank/DDBJ whole genome shotgun (WGS) entry which is preliminary data.</text>
</comment>
<evidence type="ECO:0000256" key="4">
    <source>
        <dbReference type="ARBA" id="ARBA00022692"/>
    </source>
</evidence>
<evidence type="ECO:0000259" key="14">
    <source>
        <dbReference type="Pfam" id="PF07715"/>
    </source>
</evidence>
<dbReference type="GO" id="GO:0044718">
    <property type="term" value="P:siderophore transmembrane transport"/>
    <property type="evidence" value="ECO:0007669"/>
    <property type="project" value="TreeGrafter"/>
</dbReference>
<dbReference type="EMBL" id="SMFL01000014">
    <property type="protein sequence ID" value="TDE10776.1"/>
    <property type="molecule type" value="Genomic_DNA"/>
</dbReference>
<gene>
    <name evidence="15" type="ORF">E0F88_27265</name>
</gene>
<dbReference type="SUPFAM" id="SSF49464">
    <property type="entry name" value="Carboxypeptidase regulatory domain-like"/>
    <property type="match status" value="1"/>
</dbReference>
<evidence type="ECO:0000259" key="13">
    <source>
        <dbReference type="Pfam" id="PF00593"/>
    </source>
</evidence>
<proteinExistence type="inferred from homology"/>
<dbReference type="InterPro" id="IPR036942">
    <property type="entry name" value="Beta-barrel_TonB_sf"/>
</dbReference>
<dbReference type="Gene3D" id="2.40.170.20">
    <property type="entry name" value="TonB-dependent receptor, beta-barrel domain"/>
    <property type="match status" value="1"/>
</dbReference>
<keyword evidence="8 15" id="KW-0675">Receptor</keyword>
<dbReference type="Pfam" id="PF07715">
    <property type="entry name" value="Plug"/>
    <property type="match status" value="1"/>
</dbReference>
<evidence type="ECO:0000313" key="16">
    <source>
        <dbReference type="Proteomes" id="UP000294850"/>
    </source>
</evidence>
<dbReference type="PANTHER" id="PTHR30069:SF29">
    <property type="entry name" value="HEMOGLOBIN AND HEMOGLOBIN-HAPTOGLOBIN-BINDING PROTEIN 1-RELATED"/>
    <property type="match status" value="1"/>
</dbReference>
<dbReference type="AlphaFoldDB" id="A0A4R5DAT7"/>
<dbReference type="OrthoDB" id="9758472at2"/>
<keyword evidence="3 10" id="KW-1134">Transmembrane beta strand</keyword>
<evidence type="ECO:0000256" key="11">
    <source>
        <dbReference type="RuleBase" id="RU003357"/>
    </source>
</evidence>
<keyword evidence="4 10" id="KW-0812">Transmembrane</keyword>
<evidence type="ECO:0000256" key="6">
    <source>
        <dbReference type="ARBA" id="ARBA00023077"/>
    </source>
</evidence>
<dbReference type="PROSITE" id="PS52016">
    <property type="entry name" value="TONB_DEPENDENT_REC_3"/>
    <property type="match status" value="1"/>
</dbReference>
<dbReference type="GO" id="GO:0009279">
    <property type="term" value="C:cell outer membrane"/>
    <property type="evidence" value="ECO:0007669"/>
    <property type="project" value="UniProtKB-SubCell"/>
</dbReference>
<comment type="similarity">
    <text evidence="10 11">Belongs to the TonB-dependent receptor family.</text>
</comment>
<dbReference type="Pfam" id="PF00593">
    <property type="entry name" value="TonB_dep_Rec_b-barrel"/>
    <property type="match status" value="1"/>
</dbReference>
<evidence type="ECO:0000256" key="7">
    <source>
        <dbReference type="ARBA" id="ARBA00023136"/>
    </source>
</evidence>
<dbReference type="InterPro" id="IPR008969">
    <property type="entry name" value="CarboxyPept-like_regulatory"/>
</dbReference>
<feature type="domain" description="TonB-dependent receptor plug" evidence="14">
    <location>
        <begin position="122"/>
        <end position="231"/>
    </location>
</feature>
<evidence type="ECO:0000256" key="3">
    <source>
        <dbReference type="ARBA" id="ARBA00022452"/>
    </source>
</evidence>
<evidence type="ECO:0000256" key="5">
    <source>
        <dbReference type="ARBA" id="ARBA00022729"/>
    </source>
</evidence>
<dbReference type="RefSeq" id="WP_131961491.1">
    <property type="nucleotide sequence ID" value="NZ_SMFL01000014.1"/>
</dbReference>
<dbReference type="Proteomes" id="UP000294850">
    <property type="component" value="Unassembled WGS sequence"/>
</dbReference>
<keyword evidence="2 10" id="KW-0813">Transport</keyword>
<feature type="signal peptide" evidence="12">
    <location>
        <begin position="1"/>
        <end position="20"/>
    </location>
</feature>
<keyword evidence="9 10" id="KW-0998">Cell outer membrane</keyword>
<keyword evidence="16" id="KW-1185">Reference proteome</keyword>
<keyword evidence="7 10" id="KW-0472">Membrane</keyword>
<dbReference type="PANTHER" id="PTHR30069">
    <property type="entry name" value="TONB-DEPENDENT OUTER MEMBRANE RECEPTOR"/>
    <property type="match status" value="1"/>
</dbReference>
<sequence length="861" mass="94216">MKNLYFILFCIIACQATCLAQSTGRVTGKVNDAEGLPMAGANILILETGTGTATDSAGDFSFTDLRAGRITLKISFVGYADVVENLKIKANSTNEITIKLSIRPIAGDEVVITSSRRPEKITRAPATISVISASDLEESASFNPAELLSKIQGVEFVRTGVNSISINARGFNSAFNTKILQMTDGRNSMLAGANGLPPGMMNTVVKEDIERLEIVLGPNSALYGPNAHNGIFNTITKDPRKYQGTTVALTAGNQQVFSGRFRHATKINEHWAYKVTGEYTTGKDFNFKDSVYAGGGVYGPAVVIPERISSYQFKYIKGEAHLFYNFTPRSYAALTYGRSNSTYLNVTNLTRNYQQDWIFTFLQGRFVTPHLFVQFYQTWADAGKSFGVASYTRDFWNRTHSTITDPANPAFAATGYLAPDQAEEYAMRVGNVFKENSKRLNSEIQYNYDFEHAGLFLIASATYQKDEPDTYGSILVDKVQKVDITQYGAALQLEKTLPGDVKFTAAARIDHHSLFGEMFSPKFGLVKGIGSGAMRLTWGRAFAAPIILFQRASVFGLIFGNGNGVKYIPNGANTNDPAAITKTTPLSPEQINTWELGYKGKVTKKIYVDVNAYYGKSKNFLSPAISVGGRTVSVGDFPIETNTLLFPGTVTNSGILNGAAFSTYFNYGEVSSYGADAGLNYYANSKISIALKYSWFGSDITSENIKNDANKDGYVAVDERSLNAPKNRIMGSISIQDLLHSKVFCNISARWVQQFDMYSGSQIGTREGKGKRGMVYGGKNPINDQPRYYAKNFDWGPIGGFTTFDISAGYKVSELMSLNGSISNAFNTKQIEFVASPSIGRLYSVELKVNVAAKNKKPGSL</sequence>
<evidence type="ECO:0000256" key="2">
    <source>
        <dbReference type="ARBA" id="ARBA00022448"/>
    </source>
</evidence>
<dbReference type="Gene3D" id="2.60.40.1120">
    <property type="entry name" value="Carboxypeptidase-like, regulatory domain"/>
    <property type="match status" value="1"/>
</dbReference>
<evidence type="ECO:0000256" key="12">
    <source>
        <dbReference type="SAM" id="SignalP"/>
    </source>
</evidence>
<name>A0A4R5DAT7_9BACT</name>
<dbReference type="InterPro" id="IPR012910">
    <property type="entry name" value="Plug_dom"/>
</dbReference>
<dbReference type="SUPFAM" id="SSF56935">
    <property type="entry name" value="Porins"/>
    <property type="match status" value="1"/>
</dbReference>
<accession>A0A4R5DAT7</accession>
<keyword evidence="6 11" id="KW-0798">TonB box</keyword>
<organism evidence="15 16">
    <name type="scientific">Dyadobacter psychrotolerans</name>
    <dbReference type="NCBI Taxonomy" id="2541721"/>
    <lineage>
        <taxon>Bacteria</taxon>
        <taxon>Pseudomonadati</taxon>
        <taxon>Bacteroidota</taxon>
        <taxon>Cytophagia</taxon>
        <taxon>Cytophagales</taxon>
        <taxon>Spirosomataceae</taxon>
        <taxon>Dyadobacter</taxon>
    </lineage>
</organism>
<evidence type="ECO:0000256" key="8">
    <source>
        <dbReference type="ARBA" id="ARBA00023170"/>
    </source>
</evidence>
<feature type="chain" id="PRO_5020326125" evidence="12">
    <location>
        <begin position="21"/>
        <end position="861"/>
    </location>
</feature>
<reference evidence="15 16" key="1">
    <citation type="submission" date="2019-03" db="EMBL/GenBank/DDBJ databases">
        <title>Dyadobacter AR-3-6 sp. nov., isolated from arctic soil.</title>
        <authorList>
            <person name="Chaudhary D.K."/>
        </authorList>
    </citation>
    <scope>NUCLEOTIDE SEQUENCE [LARGE SCALE GENOMIC DNA]</scope>
    <source>
        <strain evidence="15 16">AR-3-6</strain>
    </source>
</reference>
<feature type="domain" description="TonB-dependent receptor-like beta-barrel" evidence="13">
    <location>
        <begin position="328"/>
        <end position="824"/>
    </location>
</feature>
<evidence type="ECO:0000256" key="10">
    <source>
        <dbReference type="PROSITE-ProRule" id="PRU01360"/>
    </source>
</evidence>
<evidence type="ECO:0000256" key="9">
    <source>
        <dbReference type="ARBA" id="ARBA00023237"/>
    </source>
</evidence>
<dbReference type="InterPro" id="IPR037066">
    <property type="entry name" value="Plug_dom_sf"/>
</dbReference>
<evidence type="ECO:0000313" key="15">
    <source>
        <dbReference type="EMBL" id="TDE10776.1"/>
    </source>
</evidence>
<dbReference type="GO" id="GO:0015344">
    <property type="term" value="F:siderophore uptake transmembrane transporter activity"/>
    <property type="evidence" value="ECO:0007669"/>
    <property type="project" value="TreeGrafter"/>
</dbReference>
<comment type="subcellular location">
    <subcellularLocation>
        <location evidence="1 10">Cell outer membrane</location>
        <topology evidence="1 10">Multi-pass membrane protein</topology>
    </subcellularLocation>
</comment>
<dbReference type="Pfam" id="PF13715">
    <property type="entry name" value="CarbopepD_reg_2"/>
    <property type="match status" value="1"/>
</dbReference>
<dbReference type="InterPro" id="IPR039426">
    <property type="entry name" value="TonB-dep_rcpt-like"/>
</dbReference>